<feature type="transmembrane region" description="Helical" evidence="1">
    <location>
        <begin position="87"/>
        <end position="105"/>
    </location>
</feature>
<sequence length="117" mass="13811">MENLHIVFWLLKDIGWCLIWKPLGIAMIFPTLIIALVIAYRTRQFMSELCHNLAIAVWITANSYWMISEFLHFDAEIITGTITYKHLALIPFITGVLILAYYYCWYKPKHPEELETM</sequence>
<keyword evidence="1" id="KW-0812">Transmembrane</keyword>
<keyword evidence="1" id="KW-0472">Membrane</keyword>
<gene>
    <name evidence="2" type="ORF">FEF09_26655</name>
</gene>
<dbReference type="EMBL" id="VOHS01000052">
    <property type="protein sequence ID" value="TWV93692.1"/>
    <property type="molecule type" value="Genomic_DNA"/>
</dbReference>
<feature type="transmembrane region" description="Helical" evidence="1">
    <location>
        <begin position="49"/>
        <end position="67"/>
    </location>
</feature>
<evidence type="ECO:0000256" key="1">
    <source>
        <dbReference type="SAM" id="Phobius"/>
    </source>
</evidence>
<organism evidence="2 3">
    <name type="scientific">Chitinophaga pinensis</name>
    <dbReference type="NCBI Taxonomy" id="79329"/>
    <lineage>
        <taxon>Bacteria</taxon>
        <taxon>Pseudomonadati</taxon>
        <taxon>Bacteroidota</taxon>
        <taxon>Chitinophagia</taxon>
        <taxon>Chitinophagales</taxon>
        <taxon>Chitinophagaceae</taxon>
        <taxon>Chitinophaga</taxon>
    </lineage>
</organism>
<feature type="transmembrane region" description="Helical" evidence="1">
    <location>
        <begin position="20"/>
        <end position="40"/>
    </location>
</feature>
<name>A0A5C6LPN7_9BACT</name>
<evidence type="ECO:0000313" key="2">
    <source>
        <dbReference type="EMBL" id="TWV93692.1"/>
    </source>
</evidence>
<reference evidence="2 3" key="1">
    <citation type="submission" date="2019-08" db="EMBL/GenBank/DDBJ databases">
        <title>Whole genome sequencing of chitin degrading bacteria Chitinophaga pinensis YS16.</title>
        <authorList>
            <person name="Singh R.P."/>
            <person name="Manchanda G."/>
            <person name="Maurya I.K."/>
            <person name="Joshi N.K."/>
            <person name="Srivastava A.K."/>
        </authorList>
    </citation>
    <scope>NUCLEOTIDE SEQUENCE [LARGE SCALE GENOMIC DNA]</scope>
    <source>
        <strain evidence="2 3">YS-16</strain>
    </source>
</reference>
<dbReference type="AlphaFoldDB" id="A0A5C6LPN7"/>
<accession>A0A5C6LPN7</accession>
<protein>
    <submittedName>
        <fullName evidence="2">Uncharacterized protein</fullName>
    </submittedName>
</protein>
<keyword evidence="3" id="KW-1185">Reference proteome</keyword>
<evidence type="ECO:0000313" key="3">
    <source>
        <dbReference type="Proteomes" id="UP000318815"/>
    </source>
</evidence>
<dbReference type="OrthoDB" id="1376269at2"/>
<dbReference type="Proteomes" id="UP000318815">
    <property type="component" value="Unassembled WGS sequence"/>
</dbReference>
<proteinExistence type="predicted"/>
<comment type="caution">
    <text evidence="2">The sequence shown here is derived from an EMBL/GenBank/DDBJ whole genome shotgun (WGS) entry which is preliminary data.</text>
</comment>
<keyword evidence="1" id="KW-1133">Transmembrane helix</keyword>